<dbReference type="EMBL" id="JANAVB010028820">
    <property type="protein sequence ID" value="KAJ6815459.1"/>
    <property type="molecule type" value="Genomic_DNA"/>
</dbReference>
<reference evidence="16" key="2">
    <citation type="submission" date="2023-04" db="EMBL/GenBank/DDBJ databases">
        <authorList>
            <person name="Bruccoleri R.E."/>
            <person name="Oakeley E.J."/>
            <person name="Faust A.-M."/>
            <person name="Dessus-Babus S."/>
            <person name="Altorfer M."/>
            <person name="Burckhardt D."/>
            <person name="Oertli M."/>
            <person name="Naumann U."/>
            <person name="Petersen F."/>
            <person name="Wong J."/>
        </authorList>
    </citation>
    <scope>NUCLEOTIDE SEQUENCE</scope>
    <source>
        <strain evidence="16">GSM-AAB239-AS_SAM_17_03QT</strain>
        <tissue evidence="16">Leaf</tissue>
    </source>
</reference>
<name>A0AAX6FGM5_IRIPA</name>
<evidence type="ECO:0000256" key="6">
    <source>
        <dbReference type="ARBA" id="ARBA00022723"/>
    </source>
</evidence>
<organism evidence="16 17">
    <name type="scientific">Iris pallida</name>
    <name type="common">Sweet iris</name>
    <dbReference type="NCBI Taxonomy" id="29817"/>
    <lineage>
        <taxon>Eukaryota</taxon>
        <taxon>Viridiplantae</taxon>
        <taxon>Streptophyta</taxon>
        <taxon>Embryophyta</taxon>
        <taxon>Tracheophyta</taxon>
        <taxon>Spermatophyta</taxon>
        <taxon>Magnoliopsida</taxon>
        <taxon>Liliopsida</taxon>
        <taxon>Asparagales</taxon>
        <taxon>Iridaceae</taxon>
        <taxon>Iridoideae</taxon>
        <taxon>Irideae</taxon>
        <taxon>Iris</taxon>
    </lineage>
</organism>
<feature type="domain" description="Histone deacetylase" evidence="15">
    <location>
        <begin position="31"/>
        <end position="331"/>
    </location>
</feature>
<dbReference type="FunFam" id="3.40.800.20:FF:000014">
    <property type="entry name" value="Histone deacetylase 15"/>
    <property type="match status" value="1"/>
</dbReference>
<evidence type="ECO:0000313" key="16">
    <source>
        <dbReference type="EMBL" id="KAJ6815459.1"/>
    </source>
</evidence>
<keyword evidence="10" id="KW-0805">Transcription regulation</keyword>
<keyword evidence="11" id="KW-0804">Transcription</keyword>
<evidence type="ECO:0000256" key="4">
    <source>
        <dbReference type="ARBA" id="ARBA00012111"/>
    </source>
</evidence>
<dbReference type="GO" id="GO:0040029">
    <property type="term" value="P:epigenetic regulation of gene expression"/>
    <property type="evidence" value="ECO:0007669"/>
    <property type="project" value="TreeGrafter"/>
</dbReference>
<evidence type="ECO:0000256" key="12">
    <source>
        <dbReference type="ARBA" id="ARBA00023242"/>
    </source>
</evidence>
<evidence type="ECO:0000313" key="17">
    <source>
        <dbReference type="Proteomes" id="UP001140949"/>
    </source>
</evidence>
<evidence type="ECO:0000256" key="13">
    <source>
        <dbReference type="ARBA" id="ARBA00049416"/>
    </source>
</evidence>
<dbReference type="AlphaFoldDB" id="A0AAX6FGM5"/>
<dbReference type="Pfam" id="PF00850">
    <property type="entry name" value="Hist_deacetyl"/>
    <property type="match status" value="1"/>
</dbReference>
<evidence type="ECO:0000256" key="9">
    <source>
        <dbReference type="ARBA" id="ARBA00022853"/>
    </source>
</evidence>
<dbReference type="EC" id="3.5.1.98" evidence="4"/>
<evidence type="ECO:0000256" key="8">
    <source>
        <dbReference type="ARBA" id="ARBA00022833"/>
    </source>
</evidence>
<dbReference type="InterPro" id="IPR037138">
    <property type="entry name" value="His_deacetylse_dom_sf"/>
</dbReference>
<dbReference type="Gene3D" id="3.40.800.20">
    <property type="entry name" value="Histone deacetylase domain"/>
    <property type="match status" value="1"/>
</dbReference>
<dbReference type="GO" id="GO:0000118">
    <property type="term" value="C:histone deacetylase complex"/>
    <property type="evidence" value="ECO:0007669"/>
    <property type="project" value="TreeGrafter"/>
</dbReference>
<dbReference type="PANTHER" id="PTHR10625:SF25">
    <property type="entry name" value="HISTONE DEACETYLASE 18-RELATED"/>
    <property type="match status" value="1"/>
</dbReference>
<comment type="catalytic activity">
    <reaction evidence="13">
        <text>N(6)-acetyl-L-lysyl-[histone] + H2O = L-lysyl-[histone] + acetate</text>
        <dbReference type="Rhea" id="RHEA:58196"/>
        <dbReference type="Rhea" id="RHEA-COMP:9845"/>
        <dbReference type="Rhea" id="RHEA-COMP:11338"/>
        <dbReference type="ChEBI" id="CHEBI:15377"/>
        <dbReference type="ChEBI" id="CHEBI:29969"/>
        <dbReference type="ChEBI" id="CHEBI:30089"/>
        <dbReference type="ChEBI" id="CHEBI:61930"/>
        <dbReference type="EC" id="3.5.1.98"/>
    </reaction>
    <physiologicalReaction direction="left-to-right" evidence="13">
        <dbReference type="Rhea" id="RHEA:58197"/>
    </physiologicalReaction>
</comment>
<evidence type="ECO:0000256" key="5">
    <source>
        <dbReference type="ARBA" id="ARBA00022491"/>
    </source>
</evidence>
<dbReference type="Proteomes" id="UP001140949">
    <property type="component" value="Unassembled WGS sequence"/>
</dbReference>
<comment type="caution">
    <text evidence="16">The sequence shown here is derived from an EMBL/GenBank/DDBJ whole genome shotgun (WGS) entry which is preliminary data.</text>
</comment>
<proteinExistence type="inferred from homology"/>
<feature type="compositionally biased region" description="Basic and acidic residues" evidence="14">
    <location>
        <begin position="443"/>
        <end position="452"/>
    </location>
</feature>
<keyword evidence="8" id="KW-0862">Zinc</keyword>
<keyword evidence="9" id="KW-0156">Chromatin regulator</keyword>
<comment type="subcellular location">
    <subcellularLocation>
        <location evidence="2">Nucleus</location>
    </subcellularLocation>
</comment>
<dbReference type="PANTHER" id="PTHR10625">
    <property type="entry name" value="HISTONE DEACETYLASE HDAC1-RELATED"/>
    <property type="match status" value="1"/>
</dbReference>
<evidence type="ECO:0000256" key="11">
    <source>
        <dbReference type="ARBA" id="ARBA00023163"/>
    </source>
</evidence>
<keyword evidence="6" id="KW-0479">Metal-binding</keyword>
<keyword evidence="12" id="KW-0539">Nucleus</keyword>
<accession>A0AAX6FGM5</accession>
<reference evidence="16" key="1">
    <citation type="journal article" date="2023" name="GigaByte">
        <title>Genome assembly of the bearded iris, Iris pallida Lam.</title>
        <authorList>
            <person name="Bruccoleri R.E."/>
            <person name="Oakeley E.J."/>
            <person name="Faust A.M.E."/>
            <person name="Altorfer M."/>
            <person name="Dessus-Babus S."/>
            <person name="Burckhardt D."/>
            <person name="Oertli M."/>
            <person name="Naumann U."/>
            <person name="Petersen F."/>
            <person name="Wong J."/>
        </authorList>
    </citation>
    <scope>NUCLEOTIDE SEQUENCE</scope>
    <source>
        <strain evidence="16">GSM-AAB239-AS_SAM_17_03QT</strain>
    </source>
</reference>
<evidence type="ECO:0000259" key="15">
    <source>
        <dbReference type="Pfam" id="PF00850"/>
    </source>
</evidence>
<dbReference type="GO" id="GO:0005737">
    <property type="term" value="C:cytoplasm"/>
    <property type="evidence" value="ECO:0007669"/>
    <property type="project" value="UniProtKB-ARBA"/>
</dbReference>
<dbReference type="InterPro" id="IPR000286">
    <property type="entry name" value="HDACs"/>
</dbReference>
<dbReference type="InterPro" id="IPR023801">
    <property type="entry name" value="His_deacetylse_dom"/>
</dbReference>
<evidence type="ECO:0000256" key="10">
    <source>
        <dbReference type="ARBA" id="ARBA00023015"/>
    </source>
</evidence>
<comment type="similarity">
    <text evidence="3">Belongs to the histone deacetylase family. HD type 2 subfamily.</text>
</comment>
<dbReference type="GO" id="GO:0141221">
    <property type="term" value="F:histone deacetylase activity, hydrolytic mechanism"/>
    <property type="evidence" value="ECO:0007669"/>
    <property type="project" value="UniProtKB-EC"/>
</dbReference>
<gene>
    <name evidence="16" type="ORF">M6B38_133155</name>
</gene>
<comment type="cofactor">
    <cofactor evidence="1">
        <name>Zn(2+)</name>
        <dbReference type="ChEBI" id="CHEBI:29105"/>
    </cofactor>
</comment>
<dbReference type="Gene3D" id="3.10.490.10">
    <property type="entry name" value="Gamma-glutamyl cyclotransferase-like"/>
    <property type="match status" value="1"/>
</dbReference>
<dbReference type="GO" id="GO:0050793">
    <property type="term" value="P:regulation of developmental process"/>
    <property type="evidence" value="ECO:0007669"/>
    <property type="project" value="UniProtKB-ARBA"/>
</dbReference>
<dbReference type="SUPFAM" id="SSF52768">
    <property type="entry name" value="Arginase/deacetylase"/>
    <property type="match status" value="1"/>
</dbReference>
<dbReference type="PRINTS" id="PR01270">
    <property type="entry name" value="HDASUPER"/>
</dbReference>
<sequence length="684" mass="76096">MGSPENLDRPRVGLLYDERMCLHATPRGEPHPENPERIRAIWRKLESEGIPERCVVLNAKEAEDEDIATVHTKSHIKLIRHISSKEFDSRRQKIADNFNSIYFNKGSSEAAYLAAGSVIEVSEKVAKGDLNSAIAIVRPPGHHAEPDEAMGFCLFNNVAITANVLLNERPELGIKKILIVDWDVHHGNGTQNIFYKDPRVLFFSVHRFDFGSFYPAGGAGALCMIGEDQGAGYNINVPWEHGQCSDADYIAVWDHVLIPVAEAYNPDIVLISAGFDAAMGDPLGGCCITPFGYSTMLKKLMRFAGGKIVMALEGGYNLNSISNSVLACAKTLLEGKPIVGSLNSRPFEATWRVISDVRQELKTYWPIFSLELSPELLISNLPCPLETYSSDSDTENDEDASNSINTVNLVETADNLVSSLSKLNVNEDKYEKPGTSNDLTEGSSRDSSKAFHDAPPSLPDRIVNHCEPWRSDLSKIEIWYASYGSNMWKERFLCYIEGGKVSGMKKSCLGSRDKSLPKDTLWKTVPHKLFFARSHSDTWGAGGVTFLHPESNNDDRAHICIYRITLEQFNDLLLQENSPVKQMDAPLLGLSQLDLVSENETMLLEALEGGWYSNVLYLGKEDNLPILTMTCPFSHMEKFKSGELPMCAPAEDYRNTLVKGLVEGKQLDRDEAINYLNHAIVRTL</sequence>
<evidence type="ECO:0000256" key="2">
    <source>
        <dbReference type="ARBA" id="ARBA00004123"/>
    </source>
</evidence>
<keyword evidence="5" id="KW-0678">Repressor</keyword>
<protein>
    <recommendedName>
        <fullName evidence="4">histone deacetylase</fullName>
        <ecNumber evidence="4">3.5.1.98</ecNumber>
    </recommendedName>
</protein>
<feature type="region of interest" description="Disordered" evidence="14">
    <location>
        <begin position="427"/>
        <end position="456"/>
    </location>
</feature>
<dbReference type="InterPro" id="IPR023696">
    <property type="entry name" value="Ureohydrolase_dom_sf"/>
</dbReference>
<evidence type="ECO:0000256" key="14">
    <source>
        <dbReference type="SAM" id="MobiDB-lite"/>
    </source>
</evidence>
<keyword evidence="7" id="KW-0378">Hydrolase</keyword>
<evidence type="ECO:0000256" key="1">
    <source>
        <dbReference type="ARBA" id="ARBA00001947"/>
    </source>
</evidence>
<evidence type="ECO:0000256" key="3">
    <source>
        <dbReference type="ARBA" id="ARBA00007738"/>
    </source>
</evidence>
<keyword evidence="17" id="KW-1185">Reference proteome</keyword>
<dbReference type="GO" id="GO:0046872">
    <property type="term" value="F:metal ion binding"/>
    <property type="evidence" value="ECO:0007669"/>
    <property type="project" value="UniProtKB-KW"/>
</dbReference>
<evidence type="ECO:0000256" key="7">
    <source>
        <dbReference type="ARBA" id="ARBA00022801"/>
    </source>
</evidence>